<evidence type="ECO:0000313" key="3">
    <source>
        <dbReference type="RefSeq" id="XP_005094253.1"/>
    </source>
</evidence>
<sequence>MRMFQVILVAVFIAGYAASDFHDENQQCESSLQTCAFPVAMKFAPHTESEESFISYVQSIPVNTVCTVVMEPFMQCVQTALDTVCAGSNSYIATEASNFLGVISYACGPAGRLVLESMKQSPCLNNAYAFEAAGNLVEMCQSVTYAQVEPQLEQSNDQETRPDPAIVCPLLAEMRACIVGGLGSICGDAFEEFFSQIWANLRLSMTGQYFDCGEGLKRAAIFKKRNLGSIFGL</sequence>
<name>A0ABM0JI96_APLCA</name>
<dbReference type="GeneID" id="101850549"/>
<keyword evidence="2" id="KW-1185">Reference proteome</keyword>
<dbReference type="RefSeq" id="XP_005094253.1">
    <property type="nucleotide sequence ID" value="XM_005094196.3"/>
</dbReference>
<evidence type="ECO:0000313" key="2">
    <source>
        <dbReference type="Proteomes" id="UP000694888"/>
    </source>
</evidence>
<feature type="signal peptide" evidence="1">
    <location>
        <begin position="1"/>
        <end position="19"/>
    </location>
</feature>
<organism evidence="2 4">
    <name type="scientific">Aplysia californica</name>
    <name type="common">California sea hare</name>
    <dbReference type="NCBI Taxonomy" id="6500"/>
    <lineage>
        <taxon>Eukaryota</taxon>
        <taxon>Metazoa</taxon>
        <taxon>Spiralia</taxon>
        <taxon>Lophotrochozoa</taxon>
        <taxon>Mollusca</taxon>
        <taxon>Gastropoda</taxon>
        <taxon>Heterobranchia</taxon>
        <taxon>Euthyneura</taxon>
        <taxon>Tectipleura</taxon>
        <taxon>Aplysiida</taxon>
        <taxon>Aplysioidea</taxon>
        <taxon>Aplysiidae</taxon>
        <taxon>Aplysia</taxon>
    </lineage>
</organism>
<reference evidence="3 4" key="1">
    <citation type="submission" date="2025-05" db="UniProtKB">
        <authorList>
            <consortium name="RefSeq"/>
        </authorList>
    </citation>
    <scope>IDENTIFICATION</scope>
</reference>
<evidence type="ECO:0000256" key="1">
    <source>
        <dbReference type="SAM" id="SignalP"/>
    </source>
</evidence>
<accession>A0ABM0JI96</accession>
<keyword evidence="1" id="KW-0732">Signal</keyword>
<dbReference type="RefSeq" id="XP_005094254.1">
    <property type="nucleotide sequence ID" value="XM_005094197.2"/>
</dbReference>
<gene>
    <name evidence="3 4" type="primary">LOC101850549</name>
</gene>
<evidence type="ECO:0000313" key="4">
    <source>
        <dbReference type="RefSeq" id="XP_005094254.1"/>
    </source>
</evidence>
<proteinExistence type="predicted"/>
<dbReference type="Proteomes" id="UP000694888">
    <property type="component" value="Unplaced"/>
</dbReference>
<feature type="chain" id="PRO_5045021084" evidence="1">
    <location>
        <begin position="20"/>
        <end position="233"/>
    </location>
</feature>
<protein>
    <submittedName>
        <fullName evidence="3 4">Uncharacterized protein LOC101850549</fullName>
    </submittedName>
</protein>